<dbReference type="RefSeq" id="WP_115281840.1">
    <property type="nucleotide sequence ID" value="NZ_AP022600.1"/>
</dbReference>
<dbReference type="InterPro" id="IPR003439">
    <property type="entry name" value="ABC_transporter-like_ATP-bd"/>
</dbReference>
<dbReference type="FunFam" id="3.40.50.300:FF:000425">
    <property type="entry name" value="Probable ABC transporter, ATP-binding subunit"/>
    <property type="match status" value="1"/>
</dbReference>
<evidence type="ECO:0000313" key="7">
    <source>
        <dbReference type="Proteomes" id="UP000254978"/>
    </source>
</evidence>
<dbReference type="EMBL" id="UGQT01000001">
    <property type="protein sequence ID" value="STZ60578.1"/>
    <property type="molecule type" value="Genomic_DNA"/>
</dbReference>
<dbReference type="InterPro" id="IPR050166">
    <property type="entry name" value="ABC_transporter_ATP-bind"/>
</dbReference>
<dbReference type="Proteomes" id="UP000254978">
    <property type="component" value="Unassembled WGS sequence"/>
</dbReference>
<evidence type="ECO:0000256" key="3">
    <source>
        <dbReference type="ARBA" id="ARBA00022840"/>
    </source>
</evidence>
<dbReference type="GO" id="GO:0016887">
    <property type="term" value="F:ATP hydrolysis activity"/>
    <property type="evidence" value="ECO:0007669"/>
    <property type="project" value="InterPro"/>
</dbReference>
<dbReference type="InterPro" id="IPR003593">
    <property type="entry name" value="AAA+_ATPase"/>
</dbReference>
<sequence length="261" mass="29154">MANVDIKDLSKHFGPLSVFDNINLHVDEYEFVSILGPSGCGKTTLLRIVAGIEQATGGAVFISGEQNSKPRPDMTLVFQNFRLLPWRTVQDNVGYGLRLRGHSKSKAREAAQQYVDMVGLQGREKKYPYQLSGGMQQRVGLARALAIRPEILLMDEPFGALDAQTRELMQEELLRIWSADRKTVIFVTHSIDEAIVLSDRVVVMQANPGRIVEDITIPFERPRNAAAIRVDPVFAELRARMWSLLRQEELKAGSVHGVSGD</sequence>
<dbReference type="InterPro" id="IPR027417">
    <property type="entry name" value="P-loop_NTPase"/>
</dbReference>
<dbReference type="OrthoDB" id="8773773at2"/>
<dbReference type="AlphaFoldDB" id="A0A378TIE1"/>
<keyword evidence="7" id="KW-1185">Reference proteome</keyword>
<gene>
    <name evidence="6" type="primary">cmpD_5</name>
    <name evidence="6" type="ORF">NCTC10821_04119</name>
</gene>
<evidence type="ECO:0000313" key="6">
    <source>
        <dbReference type="EMBL" id="STZ60578.1"/>
    </source>
</evidence>
<dbReference type="PANTHER" id="PTHR42788:SF13">
    <property type="entry name" value="ALIPHATIC SULFONATES IMPORT ATP-BINDING PROTEIN SSUB"/>
    <property type="match status" value="1"/>
</dbReference>
<keyword evidence="6" id="KW-0378">Hydrolase</keyword>
<proteinExistence type="predicted"/>
<dbReference type="CDD" id="cd03293">
    <property type="entry name" value="ABC_NrtD_SsuB_transporters"/>
    <property type="match status" value="1"/>
</dbReference>
<dbReference type="SMART" id="SM00382">
    <property type="entry name" value="AAA"/>
    <property type="match status" value="1"/>
</dbReference>
<reference evidence="6 7" key="1">
    <citation type="submission" date="2018-06" db="EMBL/GenBank/DDBJ databases">
        <authorList>
            <consortium name="Pathogen Informatics"/>
            <person name="Doyle S."/>
        </authorList>
    </citation>
    <scope>NUCLEOTIDE SEQUENCE [LARGE SCALE GENOMIC DNA]</scope>
    <source>
        <strain evidence="6 7">NCTC10821</strain>
    </source>
</reference>
<dbReference type="GO" id="GO:0005524">
    <property type="term" value="F:ATP binding"/>
    <property type="evidence" value="ECO:0007669"/>
    <property type="project" value="UniProtKB-KW"/>
</dbReference>
<keyword evidence="1" id="KW-0813">Transport</keyword>
<dbReference type="GO" id="GO:0015418">
    <property type="term" value="F:ABC-type quaternary ammonium compound transporting activity"/>
    <property type="evidence" value="ECO:0007669"/>
    <property type="project" value="UniProtKB-EC"/>
</dbReference>
<keyword evidence="3" id="KW-0067">ATP-binding</keyword>
<dbReference type="SUPFAM" id="SSF52540">
    <property type="entry name" value="P-loop containing nucleoside triphosphate hydrolases"/>
    <property type="match status" value="1"/>
</dbReference>
<evidence type="ECO:0000256" key="4">
    <source>
        <dbReference type="ARBA" id="ARBA00066388"/>
    </source>
</evidence>
<accession>A0A378TIE1</accession>
<dbReference type="PROSITE" id="PS00211">
    <property type="entry name" value="ABC_TRANSPORTER_1"/>
    <property type="match status" value="1"/>
</dbReference>
<evidence type="ECO:0000256" key="2">
    <source>
        <dbReference type="ARBA" id="ARBA00022741"/>
    </source>
</evidence>
<feature type="domain" description="ABC transporter" evidence="5">
    <location>
        <begin position="4"/>
        <end position="231"/>
    </location>
</feature>
<name>A0A378TIE1_9MYCO</name>
<keyword evidence="2" id="KW-0547">Nucleotide-binding</keyword>
<dbReference type="InterPro" id="IPR017871">
    <property type="entry name" value="ABC_transporter-like_CS"/>
</dbReference>
<evidence type="ECO:0000259" key="5">
    <source>
        <dbReference type="PROSITE" id="PS50893"/>
    </source>
</evidence>
<dbReference type="Gene3D" id="3.40.50.300">
    <property type="entry name" value="P-loop containing nucleotide triphosphate hydrolases"/>
    <property type="match status" value="1"/>
</dbReference>
<dbReference type="Pfam" id="PF00005">
    <property type="entry name" value="ABC_tran"/>
    <property type="match status" value="1"/>
</dbReference>
<dbReference type="PANTHER" id="PTHR42788">
    <property type="entry name" value="TAURINE IMPORT ATP-BINDING PROTEIN-RELATED"/>
    <property type="match status" value="1"/>
</dbReference>
<dbReference type="EC" id="7.6.2.9" evidence="4"/>
<protein>
    <recommendedName>
        <fullName evidence="4">ABC-type quaternary amine transporter</fullName>
        <ecNumber evidence="4">7.6.2.9</ecNumber>
    </recommendedName>
</protein>
<dbReference type="PROSITE" id="PS50893">
    <property type="entry name" value="ABC_TRANSPORTER_2"/>
    <property type="match status" value="1"/>
</dbReference>
<evidence type="ECO:0000256" key="1">
    <source>
        <dbReference type="ARBA" id="ARBA00022448"/>
    </source>
</evidence>
<organism evidence="6 7">
    <name type="scientific">Mycolicibacterium tokaiense</name>
    <dbReference type="NCBI Taxonomy" id="39695"/>
    <lineage>
        <taxon>Bacteria</taxon>
        <taxon>Bacillati</taxon>
        <taxon>Actinomycetota</taxon>
        <taxon>Actinomycetes</taxon>
        <taxon>Mycobacteriales</taxon>
        <taxon>Mycobacteriaceae</taxon>
        <taxon>Mycolicibacterium</taxon>
    </lineage>
</organism>